<dbReference type="STRING" id="396014.BF93_12480"/>
<evidence type="ECO:0000256" key="1">
    <source>
        <dbReference type="ARBA" id="ARBA00023027"/>
    </source>
</evidence>
<dbReference type="Gene3D" id="3.30.360.10">
    <property type="entry name" value="Dihydrodipicolinate Reductase, domain 2"/>
    <property type="match status" value="1"/>
</dbReference>
<dbReference type="Pfam" id="PF22725">
    <property type="entry name" value="GFO_IDH_MocA_C3"/>
    <property type="match status" value="1"/>
</dbReference>
<dbReference type="SUPFAM" id="SSF55347">
    <property type="entry name" value="Glyceraldehyde-3-phosphate dehydrogenase-like, C-terminal domain"/>
    <property type="match status" value="1"/>
</dbReference>
<keyword evidence="6" id="KW-1185">Reference proteome</keyword>
<name>Z9JVK3_9MICO</name>
<dbReference type="InterPro" id="IPR036291">
    <property type="entry name" value="NAD(P)-bd_dom_sf"/>
</dbReference>
<dbReference type="InterPro" id="IPR055170">
    <property type="entry name" value="GFO_IDH_MocA-like_dom"/>
</dbReference>
<feature type="region of interest" description="Disordered" evidence="2">
    <location>
        <begin position="287"/>
        <end position="315"/>
    </location>
</feature>
<dbReference type="Gene3D" id="3.40.50.720">
    <property type="entry name" value="NAD(P)-binding Rossmann-like Domain"/>
    <property type="match status" value="1"/>
</dbReference>
<dbReference type="AlphaFoldDB" id="Z9JVK3"/>
<organism evidence="5 6">
    <name type="scientific">Brachybacterium phenoliresistens</name>
    <dbReference type="NCBI Taxonomy" id="396014"/>
    <lineage>
        <taxon>Bacteria</taxon>
        <taxon>Bacillati</taxon>
        <taxon>Actinomycetota</taxon>
        <taxon>Actinomycetes</taxon>
        <taxon>Micrococcales</taxon>
        <taxon>Dermabacteraceae</taxon>
        <taxon>Brachybacterium</taxon>
    </lineage>
</organism>
<dbReference type="HOGENOM" id="CLU_023194_2_0_11"/>
<evidence type="ECO:0000313" key="6">
    <source>
        <dbReference type="Proteomes" id="UP000023067"/>
    </source>
</evidence>
<protein>
    <submittedName>
        <fullName evidence="5">Oxidoreductase</fullName>
    </submittedName>
</protein>
<dbReference type="EMBL" id="JDYK01000003">
    <property type="protein sequence ID" value="EWS82405.1"/>
    <property type="molecule type" value="Genomic_DNA"/>
</dbReference>
<dbReference type="PANTHER" id="PTHR43377:SF1">
    <property type="entry name" value="BILIVERDIN REDUCTASE A"/>
    <property type="match status" value="1"/>
</dbReference>
<reference evidence="5 6" key="1">
    <citation type="submission" date="2014-02" db="EMBL/GenBank/DDBJ databases">
        <title>Genome sequence of Brachybacterium phenoliresistens strain W13A50.</title>
        <authorList>
            <person name="Wang X."/>
        </authorList>
    </citation>
    <scope>NUCLEOTIDE SEQUENCE [LARGE SCALE GENOMIC DNA]</scope>
    <source>
        <strain evidence="5 6">W13A50</strain>
    </source>
</reference>
<proteinExistence type="predicted"/>
<dbReference type="InterPro" id="IPR051450">
    <property type="entry name" value="Gfo/Idh/MocA_Oxidoreductases"/>
</dbReference>
<dbReference type="SUPFAM" id="SSF51735">
    <property type="entry name" value="NAD(P)-binding Rossmann-fold domains"/>
    <property type="match status" value="1"/>
</dbReference>
<feature type="compositionally biased region" description="Gly residues" evidence="2">
    <location>
        <begin position="292"/>
        <end position="306"/>
    </location>
</feature>
<sequence>MSIRIIHVGLGGWGGDWARNAIPPVPGVEVAAIADPSESTLRRVQEELGLEDGQAFASLTEALAAVEADAVVITAPAVTHVPLALEALEAGKHVLVEKPFANTAAEAVTAVRRAEELGLVIQVSQNYRTYPAPRAAQRLLAEGVLGELAAISIDFRRWDNDLPFEDHPHYRFPHPLINDMAIHHFDLLRKVTGQEAARVYAKVKDPSFSKYLEEASAVITIEMADGLVVSYRGSWLSRGEPTPWAGEWHIAGEKGELYFTSREGTAEDPAAADIVTVRRPVLEDSRAQAPGAGAGDAGAPGAGGPARTGTVQEAPADGLEVIELPRQELYDRSENLAIFRDAIENGTVPETAGAANLGSIALMEAAARSAASGQVEEVIIP</sequence>
<dbReference type="PANTHER" id="PTHR43377">
    <property type="entry name" value="BILIVERDIN REDUCTASE A"/>
    <property type="match status" value="1"/>
</dbReference>
<evidence type="ECO:0000313" key="5">
    <source>
        <dbReference type="EMBL" id="EWS82405.1"/>
    </source>
</evidence>
<comment type="caution">
    <text evidence="5">The sequence shown here is derived from an EMBL/GenBank/DDBJ whole genome shotgun (WGS) entry which is preliminary data.</text>
</comment>
<dbReference type="eggNOG" id="COG0673">
    <property type="taxonomic scope" value="Bacteria"/>
</dbReference>
<keyword evidence="1" id="KW-0520">NAD</keyword>
<accession>Z9JVK3</accession>
<feature type="domain" description="GFO/IDH/MocA-like oxidoreductase" evidence="4">
    <location>
        <begin position="134"/>
        <end position="257"/>
    </location>
</feature>
<evidence type="ECO:0000256" key="2">
    <source>
        <dbReference type="SAM" id="MobiDB-lite"/>
    </source>
</evidence>
<evidence type="ECO:0000259" key="3">
    <source>
        <dbReference type="Pfam" id="PF01408"/>
    </source>
</evidence>
<dbReference type="OrthoDB" id="9800252at2"/>
<dbReference type="Pfam" id="PF01408">
    <property type="entry name" value="GFO_IDH_MocA"/>
    <property type="match status" value="1"/>
</dbReference>
<dbReference type="Proteomes" id="UP000023067">
    <property type="component" value="Unassembled WGS sequence"/>
</dbReference>
<dbReference type="PATRIC" id="fig|396014.3.peg.1003"/>
<evidence type="ECO:0000259" key="4">
    <source>
        <dbReference type="Pfam" id="PF22725"/>
    </source>
</evidence>
<gene>
    <name evidence="5" type="ORF">BF93_12480</name>
</gene>
<dbReference type="RefSeq" id="WP_038370955.1">
    <property type="nucleotide sequence ID" value="NZ_KK069989.1"/>
</dbReference>
<dbReference type="GO" id="GO:0000166">
    <property type="term" value="F:nucleotide binding"/>
    <property type="evidence" value="ECO:0007669"/>
    <property type="project" value="InterPro"/>
</dbReference>
<dbReference type="InterPro" id="IPR000683">
    <property type="entry name" value="Gfo/Idh/MocA-like_OxRdtase_N"/>
</dbReference>
<feature type="domain" description="Gfo/Idh/MocA-like oxidoreductase N-terminal" evidence="3">
    <location>
        <begin position="4"/>
        <end position="123"/>
    </location>
</feature>